<name>A0A1G2KBN9_9BACT</name>
<sequence>MRRASRDFFRAVFNEARTMEARTPIIAITTRSSISVNPTLRLRLFLKIDFNIKEYLSVNKLESTKKIKKDSTVLSDTYDILYPPA</sequence>
<gene>
    <name evidence="1" type="ORF">A2847_02705</name>
</gene>
<accession>A0A1G2KBN9</accession>
<evidence type="ECO:0000313" key="2">
    <source>
        <dbReference type="Proteomes" id="UP000178574"/>
    </source>
</evidence>
<reference evidence="1 2" key="1">
    <citation type="journal article" date="2016" name="Nat. Commun.">
        <title>Thousands of microbial genomes shed light on interconnected biogeochemical processes in an aquifer system.</title>
        <authorList>
            <person name="Anantharaman K."/>
            <person name="Brown C.T."/>
            <person name="Hug L.A."/>
            <person name="Sharon I."/>
            <person name="Castelle C.J."/>
            <person name="Probst A.J."/>
            <person name="Thomas B.C."/>
            <person name="Singh A."/>
            <person name="Wilkins M.J."/>
            <person name="Karaoz U."/>
            <person name="Brodie E.L."/>
            <person name="Williams K.H."/>
            <person name="Hubbard S.S."/>
            <person name="Banfield J.F."/>
        </authorList>
    </citation>
    <scope>NUCLEOTIDE SEQUENCE [LARGE SCALE GENOMIC DNA]</scope>
</reference>
<dbReference type="EMBL" id="MHQD01000004">
    <property type="protein sequence ID" value="OGZ96894.1"/>
    <property type="molecule type" value="Genomic_DNA"/>
</dbReference>
<dbReference type="AlphaFoldDB" id="A0A1G2KBN9"/>
<organism evidence="1 2">
    <name type="scientific">Candidatus Sungbacteria bacterium RIFCSPHIGHO2_01_FULL_50_25</name>
    <dbReference type="NCBI Taxonomy" id="1802265"/>
    <lineage>
        <taxon>Bacteria</taxon>
        <taxon>Candidatus Sungiibacteriota</taxon>
    </lineage>
</organism>
<evidence type="ECO:0000313" key="1">
    <source>
        <dbReference type="EMBL" id="OGZ96894.1"/>
    </source>
</evidence>
<protein>
    <submittedName>
        <fullName evidence="1">Uncharacterized protein</fullName>
    </submittedName>
</protein>
<dbReference type="Proteomes" id="UP000178574">
    <property type="component" value="Unassembled WGS sequence"/>
</dbReference>
<comment type="caution">
    <text evidence="1">The sequence shown here is derived from an EMBL/GenBank/DDBJ whole genome shotgun (WGS) entry which is preliminary data.</text>
</comment>
<proteinExistence type="predicted"/>